<dbReference type="WBParaSite" id="GPLIN_000944300">
    <property type="protein sequence ID" value="GPLIN_000944300"/>
    <property type="gene ID" value="GPLIN_000944300"/>
</dbReference>
<reference evidence="3" key="2">
    <citation type="submission" date="2014-05" db="EMBL/GenBank/DDBJ databases">
        <title>The genome and life-stage specific transcriptomes of Globodera pallida elucidate key aspects of plant parasitism by a cyst nematode.</title>
        <authorList>
            <person name="Cotton J.A."/>
            <person name="Lilley C.J."/>
            <person name="Jones L.M."/>
            <person name="Kikuchi T."/>
            <person name="Reid A.J."/>
            <person name="Thorpe P."/>
            <person name="Tsai I.J."/>
            <person name="Beasley H."/>
            <person name="Blok V."/>
            <person name="Cock P.J.A."/>
            <person name="Van den Akker S.E."/>
            <person name="Holroyd N."/>
            <person name="Hunt M."/>
            <person name="Mantelin S."/>
            <person name="Naghra H."/>
            <person name="Pain A."/>
            <person name="Palomares-Rius J.E."/>
            <person name="Zarowiecki M."/>
            <person name="Berriman M."/>
            <person name="Jones J.T."/>
            <person name="Urwin P.E."/>
        </authorList>
    </citation>
    <scope>NUCLEOTIDE SEQUENCE [LARGE SCALE GENOMIC DNA]</scope>
    <source>
        <strain evidence="3">Lindley</strain>
    </source>
</reference>
<evidence type="ECO:0000256" key="1">
    <source>
        <dbReference type="SAM" id="MobiDB-lite"/>
    </source>
</evidence>
<sequence length="824" mass="91803">MSTIGSAARSVSGPQSGTSGSEPRERTIYERESERLLKQRNVEVGRAVMAEKPGSGHEGDVEVQTNVYALNMGPLNIFRYDVCIVGERAGERAGVLFTKKYKDDAIAVNRRDCCRDVILSFMRVHSDLAAHARCLYNDLQSIMYTMLPLAAEPNDPNKPIDLEFEYTVDQMPNPQIFTDLHVVKIRINFKPWRDDRGNSLVKLEDLSTLRPDIALGNRDLLQFLDIATSQEIFFHKTDGQYEHVHFSTGLSYAYYPEQFGFTGEDALAFEENNTYLALGCSKSTHLIEGSTRGRGSNCAAGLLVQPKKTPFHANCSLLEKVKALLGNDLGMDRGRMVQSLNNGVKGLFVQTNHNADNIQRFPIKGLERKGANEVHNTAKSIHLWDSEYLEKAGVRLTTEPITLRAHQLNNPEVKAGDGAPQRPSVGHAAAWRINSVLVPQSLFLNGGYSWMVACFQSSSSGRGALREGDLRNFLNMLEQQGKNRGIRLPSLPGDHMKMVDFRGKEDILTVFQQASQKGVAFMLCIHGDNDDLAHHFIKKCERDCQVISQCVRAGTVRNVVNKQQRLTVDNILNKTNVKLGGINYTLPRSRIATSTDMLIIGISTNHPGGGIGERSLDDAEIGRSETLSMVSEESTVTGPPSVVGRARREEKVNIIESIIGKCVNYFNEVRGDKPRRVVLYRNGCSEGQFKMIQSNAKPPDQNIQPGTVIDTAVVHPTNCEFFLNSHRTLQGTARTPKYTVLYDDNKFDLTELEDMSYHLCFGHQIISSIVSLPAPVYIANEYAKRGRNLYNQYEAPANMETFGTLNESLCLEYAGWIAPHRVNA</sequence>
<dbReference type="Pfam" id="PF02171">
    <property type="entry name" value="Piwi"/>
    <property type="match status" value="2"/>
</dbReference>
<dbReference type="SUPFAM" id="SSF53098">
    <property type="entry name" value="Ribonuclease H-like"/>
    <property type="match status" value="1"/>
</dbReference>
<dbReference type="InterPro" id="IPR003165">
    <property type="entry name" value="Piwi"/>
</dbReference>
<organism evidence="3 4">
    <name type="scientific">Globodera pallida</name>
    <name type="common">Potato cyst nematode worm</name>
    <name type="synonym">Heterodera pallida</name>
    <dbReference type="NCBI Taxonomy" id="36090"/>
    <lineage>
        <taxon>Eukaryota</taxon>
        <taxon>Metazoa</taxon>
        <taxon>Ecdysozoa</taxon>
        <taxon>Nematoda</taxon>
        <taxon>Chromadorea</taxon>
        <taxon>Rhabditida</taxon>
        <taxon>Tylenchina</taxon>
        <taxon>Tylenchomorpha</taxon>
        <taxon>Tylenchoidea</taxon>
        <taxon>Heteroderidae</taxon>
        <taxon>Heteroderinae</taxon>
        <taxon>Globodera</taxon>
    </lineage>
</organism>
<feature type="compositionally biased region" description="Polar residues" evidence="1">
    <location>
        <begin position="12"/>
        <end position="21"/>
    </location>
</feature>
<dbReference type="InterPro" id="IPR012337">
    <property type="entry name" value="RNaseH-like_sf"/>
</dbReference>
<reference evidence="3" key="1">
    <citation type="submission" date="2013-12" db="EMBL/GenBank/DDBJ databases">
        <authorList>
            <person name="Aslett M."/>
        </authorList>
    </citation>
    <scope>NUCLEOTIDE SEQUENCE [LARGE SCALE GENOMIC DNA]</scope>
    <source>
        <strain evidence="3">Lindley</strain>
    </source>
</reference>
<feature type="domain" description="Piwi" evidence="2">
    <location>
        <begin position="700"/>
        <end position="791"/>
    </location>
</feature>
<dbReference type="AlphaFoldDB" id="A0A183C995"/>
<dbReference type="Gene3D" id="3.40.50.2300">
    <property type="match status" value="1"/>
</dbReference>
<dbReference type="InterPro" id="IPR036397">
    <property type="entry name" value="RNaseH_sf"/>
</dbReference>
<keyword evidence="3" id="KW-1185">Reference proteome</keyword>
<dbReference type="GO" id="GO:0003676">
    <property type="term" value="F:nucleic acid binding"/>
    <property type="evidence" value="ECO:0007669"/>
    <property type="project" value="InterPro"/>
</dbReference>
<feature type="region of interest" description="Disordered" evidence="1">
    <location>
        <begin position="1"/>
        <end position="29"/>
    </location>
</feature>
<accession>A0A183C995</accession>
<dbReference type="Proteomes" id="UP000050741">
    <property type="component" value="Unassembled WGS sequence"/>
</dbReference>
<dbReference type="PANTHER" id="PTHR22891">
    <property type="entry name" value="EUKARYOTIC TRANSLATION INITIATION FACTOR 2C"/>
    <property type="match status" value="1"/>
</dbReference>
<evidence type="ECO:0000313" key="4">
    <source>
        <dbReference type="WBParaSite" id="GPLIN_000944300"/>
    </source>
</evidence>
<evidence type="ECO:0000313" key="3">
    <source>
        <dbReference type="Proteomes" id="UP000050741"/>
    </source>
</evidence>
<dbReference type="SMART" id="SM00950">
    <property type="entry name" value="Piwi"/>
    <property type="match status" value="1"/>
</dbReference>
<name>A0A183C995_GLOPA</name>
<dbReference type="PROSITE" id="PS50822">
    <property type="entry name" value="PIWI"/>
    <property type="match status" value="2"/>
</dbReference>
<protein>
    <submittedName>
        <fullName evidence="4">Piwi domain-containing protein</fullName>
    </submittedName>
</protein>
<evidence type="ECO:0000259" key="2">
    <source>
        <dbReference type="PROSITE" id="PS50822"/>
    </source>
</evidence>
<feature type="domain" description="Piwi" evidence="2">
    <location>
        <begin position="520"/>
        <end position="692"/>
    </location>
</feature>
<proteinExistence type="predicted"/>
<reference evidence="4" key="3">
    <citation type="submission" date="2016-06" db="UniProtKB">
        <authorList>
            <consortium name="WormBaseParasite"/>
        </authorList>
    </citation>
    <scope>IDENTIFICATION</scope>
</reference>
<dbReference type="Gene3D" id="3.30.420.10">
    <property type="entry name" value="Ribonuclease H-like superfamily/Ribonuclease H"/>
    <property type="match status" value="2"/>
</dbReference>